<keyword evidence="3" id="KW-1185">Reference proteome</keyword>
<evidence type="ECO:0000313" key="2">
    <source>
        <dbReference type="EMBL" id="OLP76835.1"/>
    </source>
</evidence>
<protein>
    <submittedName>
        <fullName evidence="2">Uncharacterized protein</fullName>
    </submittedName>
</protein>
<dbReference type="Proteomes" id="UP000186817">
    <property type="component" value="Unassembled WGS sequence"/>
</dbReference>
<dbReference type="EMBL" id="LSRX01001906">
    <property type="protein sequence ID" value="OLP76835.1"/>
    <property type="molecule type" value="Genomic_DNA"/>
</dbReference>
<accession>A0A1Q9C1P4</accession>
<sequence length="798" mass="88029">MVMTLSLTVFDNFRYGLRSMAPVGSCAVVGESRFGGAGSLPRHCKGPTDYTRIRLLPAGDETDMLSVSSDEEPQTKESNNECMDVPSALGLVDIPMPVSFNAEEVHLLPAFFDLWQMHRQAEFFGQFSVVVVLFWFAVVEGMEAAAFQMAEDVAGVMGAGPKASWKMKLPVKKSGSSKQHQKEARKLYGSNYQSSWKSRIKPPDLLKLLVFYARSNRLKSPKVSDAMSHLKLGKNQVQHIYIALLSQEATAGRKFCAQKQNLFGQLEGDAHTIRKIYVSKTNPEFQDEIQDAMGGWKAQKPGKPEPKYWLGHVRIAGIKARAAATVVVVLPYQLSMSDDLISGSDFLEFISIAADTEASETVVETIGCKRVRSVLVHMCMLAMEPMLEFSKGPVIGKSWICSRRCETFDLMLWPPETEETGGLQHASRLHEAQGKLILDLLKGGPNRTGPSAEAKAQPRHTHTHTAFVPAVLLKQGELWLDVSQRQAPLCSESCDDGRGISLLLDLFERLNGTFRAGGRPFIARILRLYKNHLGDPGALQVARFITVQRAPLHELHLSHNEIGQEGAEAILRAFGTHPTRSYPFQLLINKSLFGACWVRLEHNAPNHHDTKRQFQELLLVELQSASPSNFKILGSVQGRQDPVKEVMSPLLTSLSVVFDKMINSEEFVERQKAVLKAEDACQLFATAARDQLADLRRMALEEIWIEAAKALEKRSDIATAAVIARHIDHMNDEAARLAAAEDAVIPDPSGLLKAIGELGVRITPTTDRRGGDFGPGRAPSWATSPDVVPHAEPSSLPG</sequence>
<evidence type="ECO:0000256" key="1">
    <source>
        <dbReference type="SAM" id="MobiDB-lite"/>
    </source>
</evidence>
<dbReference type="InterPro" id="IPR001611">
    <property type="entry name" value="Leu-rich_rpt"/>
</dbReference>
<reference evidence="2 3" key="1">
    <citation type="submission" date="2016-02" db="EMBL/GenBank/DDBJ databases">
        <title>Genome analysis of coral dinoflagellate symbionts highlights evolutionary adaptations to a symbiotic lifestyle.</title>
        <authorList>
            <person name="Aranda M."/>
            <person name="Li Y."/>
            <person name="Liew Y.J."/>
            <person name="Baumgarten S."/>
            <person name="Simakov O."/>
            <person name="Wilson M."/>
            <person name="Piel J."/>
            <person name="Ashoor H."/>
            <person name="Bougouffa S."/>
            <person name="Bajic V.B."/>
            <person name="Ryu T."/>
            <person name="Ravasi T."/>
            <person name="Bayer T."/>
            <person name="Micklem G."/>
            <person name="Kim H."/>
            <person name="Bhak J."/>
            <person name="Lajeunesse T.C."/>
            <person name="Voolstra C.R."/>
        </authorList>
    </citation>
    <scope>NUCLEOTIDE SEQUENCE [LARGE SCALE GENOMIC DNA]</scope>
    <source>
        <strain evidence="2 3">CCMP2467</strain>
    </source>
</reference>
<proteinExistence type="predicted"/>
<dbReference type="SUPFAM" id="SSF52047">
    <property type="entry name" value="RNI-like"/>
    <property type="match status" value="1"/>
</dbReference>
<feature type="region of interest" description="Disordered" evidence="1">
    <location>
        <begin position="765"/>
        <end position="798"/>
    </location>
</feature>
<dbReference type="OrthoDB" id="422016at2759"/>
<comment type="caution">
    <text evidence="2">The sequence shown here is derived from an EMBL/GenBank/DDBJ whole genome shotgun (WGS) entry which is preliminary data.</text>
</comment>
<organism evidence="2 3">
    <name type="scientific">Symbiodinium microadriaticum</name>
    <name type="common">Dinoflagellate</name>
    <name type="synonym">Zooxanthella microadriatica</name>
    <dbReference type="NCBI Taxonomy" id="2951"/>
    <lineage>
        <taxon>Eukaryota</taxon>
        <taxon>Sar</taxon>
        <taxon>Alveolata</taxon>
        <taxon>Dinophyceae</taxon>
        <taxon>Suessiales</taxon>
        <taxon>Symbiodiniaceae</taxon>
        <taxon>Symbiodinium</taxon>
    </lineage>
</organism>
<dbReference type="AlphaFoldDB" id="A0A1Q9C1P4"/>
<gene>
    <name evidence="2" type="ORF">AK812_SmicGene43180</name>
</gene>
<dbReference type="Gene3D" id="3.80.10.10">
    <property type="entry name" value="Ribonuclease Inhibitor"/>
    <property type="match status" value="1"/>
</dbReference>
<dbReference type="Pfam" id="PF13516">
    <property type="entry name" value="LRR_6"/>
    <property type="match status" value="1"/>
</dbReference>
<name>A0A1Q9C1P4_SYMMI</name>
<dbReference type="InterPro" id="IPR032675">
    <property type="entry name" value="LRR_dom_sf"/>
</dbReference>
<evidence type="ECO:0000313" key="3">
    <source>
        <dbReference type="Proteomes" id="UP000186817"/>
    </source>
</evidence>